<dbReference type="InterPro" id="IPR022419">
    <property type="entry name" value="Porphobilin_deaminase_cofac_BS"/>
</dbReference>
<evidence type="ECO:0000313" key="11">
    <source>
        <dbReference type="EMBL" id="RKQ83581.1"/>
    </source>
</evidence>
<proteinExistence type="inferred from homology"/>
<dbReference type="PANTHER" id="PTHR11557">
    <property type="entry name" value="PORPHOBILINOGEN DEAMINASE"/>
    <property type="match status" value="1"/>
</dbReference>
<evidence type="ECO:0000256" key="7">
    <source>
        <dbReference type="HAMAP-Rule" id="MF_00260"/>
    </source>
</evidence>
<gene>
    <name evidence="7" type="primary">hemC</name>
    <name evidence="11" type="ORF">C7438_1610</name>
</gene>
<dbReference type="AlphaFoldDB" id="A0A660KSV8"/>
<dbReference type="HAMAP" id="MF_00260">
    <property type="entry name" value="Porphobil_deam"/>
    <property type="match status" value="1"/>
</dbReference>
<dbReference type="Gene3D" id="3.30.160.40">
    <property type="entry name" value="Porphobilinogen deaminase, C-terminal domain"/>
    <property type="match status" value="1"/>
</dbReference>
<dbReference type="PRINTS" id="PR00151">
    <property type="entry name" value="PORPHBDMNASE"/>
</dbReference>
<dbReference type="FunFam" id="3.40.190.10:FF:000005">
    <property type="entry name" value="Porphobilinogen deaminase"/>
    <property type="match status" value="1"/>
</dbReference>
<feature type="domain" description="Porphobilinogen deaminase N-terminal" evidence="9">
    <location>
        <begin position="5"/>
        <end position="211"/>
    </location>
</feature>
<accession>A0A660KSV8</accession>
<protein>
    <recommendedName>
        <fullName evidence="7">Porphobilinogen deaminase</fullName>
        <shortName evidence="7">PBG</shortName>
        <ecNumber evidence="7">2.5.1.61</ecNumber>
    </recommendedName>
    <alternativeName>
        <fullName evidence="7">Hydroxymethylbilane synthase</fullName>
        <shortName evidence="7">HMBS</shortName>
    </alternativeName>
    <alternativeName>
        <fullName evidence="7">Pre-uroporphyrinogen synthase</fullName>
    </alternativeName>
</protein>
<dbReference type="GO" id="GO:0006782">
    <property type="term" value="P:protoporphyrinogen IX biosynthetic process"/>
    <property type="evidence" value="ECO:0007669"/>
    <property type="project" value="UniProtKB-UniRule"/>
</dbReference>
<evidence type="ECO:0000259" key="10">
    <source>
        <dbReference type="Pfam" id="PF03900"/>
    </source>
</evidence>
<dbReference type="PIRSF" id="PIRSF001438">
    <property type="entry name" value="4pyrrol_synth_OHMeBilane_synth"/>
    <property type="match status" value="1"/>
</dbReference>
<comment type="subunit">
    <text evidence="3 7">Monomer.</text>
</comment>
<dbReference type="Gene3D" id="3.40.190.10">
    <property type="entry name" value="Periplasmic binding protein-like II"/>
    <property type="match status" value="2"/>
</dbReference>
<dbReference type="EMBL" id="RBIJ01000006">
    <property type="protein sequence ID" value="RKQ83581.1"/>
    <property type="molecule type" value="Genomic_DNA"/>
</dbReference>
<feature type="domain" description="Porphobilinogen deaminase C-terminal" evidence="10">
    <location>
        <begin position="225"/>
        <end position="292"/>
    </location>
</feature>
<keyword evidence="12" id="KW-1185">Reference proteome</keyword>
<dbReference type="SUPFAM" id="SSF54782">
    <property type="entry name" value="Porphobilinogen deaminase (hydroxymethylbilane synthase), C-terminal domain"/>
    <property type="match status" value="1"/>
</dbReference>
<evidence type="ECO:0000256" key="8">
    <source>
        <dbReference type="SAM" id="MobiDB-lite"/>
    </source>
</evidence>
<comment type="function">
    <text evidence="1 7">Tetrapolymerization of the monopyrrole PBG into the hydroxymethylbilane pre-uroporphyrinogen in several discrete steps.</text>
</comment>
<evidence type="ECO:0000259" key="9">
    <source>
        <dbReference type="Pfam" id="PF01379"/>
    </source>
</evidence>
<dbReference type="InterPro" id="IPR022418">
    <property type="entry name" value="Porphobilinogen_deaminase_C"/>
</dbReference>
<dbReference type="NCBIfam" id="TIGR00212">
    <property type="entry name" value="hemC"/>
    <property type="match status" value="1"/>
</dbReference>
<dbReference type="RefSeq" id="WP_121444851.1">
    <property type="nucleotide sequence ID" value="NZ_RBIJ01000006.1"/>
</dbReference>
<dbReference type="PROSITE" id="PS00533">
    <property type="entry name" value="PORPHOBILINOGEN_DEAM"/>
    <property type="match status" value="1"/>
</dbReference>
<dbReference type="Pfam" id="PF03900">
    <property type="entry name" value="Porphobil_deamC"/>
    <property type="match status" value="1"/>
</dbReference>
<dbReference type="OrthoDB" id="9810298at2"/>
<comment type="catalytic activity">
    <reaction evidence="6 7">
        <text>4 porphobilinogen + H2O = hydroxymethylbilane + 4 NH4(+)</text>
        <dbReference type="Rhea" id="RHEA:13185"/>
        <dbReference type="ChEBI" id="CHEBI:15377"/>
        <dbReference type="ChEBI" id="CHEBI:28938"/>
        <dbReference type="ChEBI" id="CHEBI:57845"/>
        <dbReference type="ChEBI" id="CHEBI:58126"/>
        <dbReference type="EC" id="2.5.1.61"/>
    </reaction>
</comment>
<organism evidence="11 12">
    <name type="scientific">Brockia lithotrophica</name>
    <dbReference type="NCBI Taxonomy" id="933949"/>
    <lineage>
        <taxon>Bacteria</taxon>
        <taxon>Bacillati</taxon>
        <taxon>Bacillota</taxon>
        <taxon>Bacilli</taxon>
        <taxon>Bacillales</taxon>
        <taxon>Bacillales Family X. Incertae Sedis</taxon>
        <taxon>Brockia</taxon>
    </lineage>
</organism>
<dbReference type="Pfam" id="PF01379">
    <property type="entry name" value="Porphobil_deam"/>
    <property type="match status" value="1"/>
</dbReference>
<dbReference type="InterPro" id="IPR036803">
    <property type="entry name" value="Porphobilinogen_deaminase_C_sf"/>
</dbReference>
<keyword evidence="4 7" id="KW-0808">Transferase</keyword>
<dbReference type="InterPro" id="IPR000860">
    <property type="entry name" value="HemC"/>
</dbReference>
<reference evidence="11 12" key="1">
    <citation type="submission" date="2018-10" db="EMBL/GenBank/DDBJ databases">
        <title>Genomic Encyclopedia of Type Strains, Phase IV (KMG-IV): sequencing the most valuable type-strain genomes for metagenomic binning, comparative biology and taxonomic classification.</title>
        <authorList>
            <person name="Goeker M."/>
        </authorList>
    </citation>
    <scope>NUCLEOTIDE SEQUENCE [LARGE SCALE GENOMIC DNA]</scope>
    <source>
        <strain evidence="11 12">DSM 22653</strain>
    </source>
</reference>
<comment type="similarity">
    <text evidence="2 7">Belongs to the HMBS family.</text>
</comment>
<name>A0A660KSV8_9BACL</name>
<evidence type="ECO:0000256" key="6">
    <source>
        <dbReference type="ARBA" id="ARBA00048169"/>
    </source>
</evidence>
<dbReference type="EC" id="2.5.1.61" evidence="7"/>
<dbReference type="GO" id="GO:0005737">
    <property type="term" value="C:cytoplasm"/>
    <property type="evidence" value="ECO:0007669"/>
    <property type="project" value="UniProtKB-UniRule"/>
</dbReference>
<evidence type="ECO:0000313" key="12">
    <source>
        <dbReference type="Proteomes" id="UP000267019"/>
    </source>
</evidence>
<comment type="caution">
    <text evidence="11">The sequence shown here is derived from an EMBL/GenBank/DDBJ whole genome shotgun (WGS) entry which is preliminary data.</text>
</comment>
<dbReference type="InterPro" id="IPR022417">
    <property type="entry name" value="Porphobilin_deaminase_N"/>
</dbReference>
<evidence type="ECO:0000256" key="1">
    <source>
        <dbReference type="ARBA" id="ARBA00002869"/>
    </source>
</evidence>
<dbReference type="PANTHER" id="PTHR11557:SF0">
    <property type="entry name" value="PORPHOBILINOGEN DEAMINASE"/>
    <property type="match status" value="1"/>
</dbReference>
<comment type="miscellaneous">
    <text evidence="7">The porphobilinogen subunits are added to the dipyrromethane group.</text>
</comment>
<dbReference type="SUPFAM" id="SSF53850">
    <property type="entry name" value="Periplasmic binding protein-like II"/>
    <property type="match status" value="1"/>
</dbReference>
<keyword evidence="5 7" id="KW-0627">Porphyrin biosynthesis</keyword>
<feature type="modified residue" description="S-(dipyrrolylmethanemethyl)cysteine" evidence="7">
    <location>
        <position position="241"/>
    </location>
</feature>
<comment type="cofactor">
    <cofactor evidence="7">
        <name>dipyrromethane</name>
        <dbReference type="ChEBI" id="CHEBI:60342"/>
    </cofactor>
    <text evidence="7">Binds 1 dipyrromethane group covalently.</text>
</comment>
<sequence length="325" mass="34337">MQETLVLATRRSALALAQSRAVRAALLARFPDLRIELKEVVTEGDRLLDRPLAEVGGKGLFVKAIEAELLAGRADFAVHSFKDLPAELPPGLAVVAVPPREAVEDVLVSRRGESLATLPRGARVGTSSLRRAVLLRRLRPDLEVVPLRGNVDTRLRKLEAGEVDAVILARAGLVRLGLADRAGEVLDPRVFLPAIAQGALALEAREGDRRVGGILRALDDPPSAARVLAERAFLRAVGGNCHVPIGAYTWWEGEILAIKGFVAAPDGTSYVEAEARGKDPEEAARALAETLLARGAARALAGWANPAPGGQDSASSAFRPDTGGA</sequence>
<evidence type="ECO:0000256" key="2">
    <source>
        <dbReference type="ARBA" id="ARBA00005638"/>
    </source>
</evidence>
<evidence type="ECO:0000256" key="4">
    <source>
        <dbReference type="ARBA" id="ARBA00022679"/>
    </source>
</evidence>
<evidence type="ECO:0000256" key="5">
    <source>
        <dbReference type="ARBA" id="ARBA00023244"/>
    </source>
</evidence>
<evidence type="ECO:0000256" key="3">
    <source>
        <dbReference type="ARBA" id="ARBA00011245"/>
    </source>
</evidence>
<dbReference type="Proteomes" id="UP000267019">
    <property type="component" value="Unassembled WGS sequence"/>
</dbReference>
<feature type="region of interest" description="Disordered" evidence="8">
    <location>
        <begin position="303"/>
        <end position="325"/>
    </location>
</feature>
<dbReference type="GO" id="GO:0004418">
    <property type="term" value="F:hydroxymethylbilane synthase activity"/>
    <property type="evidence" value="ECO:0007669"/>
    <property type="project" value="UniProtKB-UniRule"/>
</dbReference>